<keyword evidence="3 6" id="KW-0812">Transmembrane</keyword>
<evidence type="ECO:0000256" key="4">
    <source>
        <dbReference type="ARBA" id="ARBA00022989"/>
    </source>
</evidence>
<accession>A0ABY2CYU4</accession>
<keyword evidence="8" id="KW-1185">Reference proteome</keyword>
<reference evidence="7 8" key="1">
    <citation type="submission" date="2019-03" db="EMBL/GenBank/DDBJ databases">
        <title>Genomic Encyclopedia of Type Strains, Phase IV (KMG-IV): sequencing the most valuable type-strain genomes for metagenomic binning, comparative biology and taxonomic classification.</title>
        <authorList>
            <person name="Goeker M."/>
        </authorList>
    </citation>
    <scope>NUCLEOTIDE SEQUENCE [LARGE SCALE GENOMIC DNA]</scope>
    <source>
        <strain evidence="7 8">DSM 18507</strain>
    </source>
</reference>
<gene>
    <name evidence="7" type="ORF">EV669_106107</name>
</gene>
<feature type="transmembrane region" description="Helical" evidence="6">
    <location>
        <begin position="6"/>
        <end position="28"/>
    </location>
</feature>
<feature type="transmembrane region" description="Helical" evidence="6">
    <location>
        <begin position="40"/>
        <end position="63"/>
    </location>
</feature>
<comment type="caution">
    <text evidence="7">The sequence shown here is derived from an EMBL/GenBank/DDBJ whole genome shotgun (WGS) entry which is preliminary data.</text>
</comment>
<comment type="subcellular location">
    <subcellularLocation>
        <location evidence="1">Cell membrane</location>
        <topology evidence="1">Multi-pass membrane protein</topology>
    </subcellularLocation>
</comment>
<feature type="transmembrane region" description="Helical" evidence="6">
    <location>
        <begin position="69"/>
        <end position="89"/>
    </location>
</feature>
<evidence type="ECO:0000256" key="3">
    <source>
        <dbReference type="ARBA" id="ARBA00022692"/>
    </source>
</evidence>
<dbReference type="EMBL" id="SMDA01000006">
    <property type="protein sequence ID" value="TCW30781.1"/>
    <property type="molecule type" value="Genomic_DNA"/>
</dbReference>
<dbReference type="InterPro" id="IPR001123">
    <property type="entry name" value="LeuE-type"/>
</dbReference>
<sequence length="205" mass="22051">MNWSIYLSALGLTASQIVGIGPQNAYVLRQGIGRSHVLPIVTICIACDILLIGSGVLGLGRLIATQPMLIQVVTWGGAGFIIWLGIKALRNALRPGALTVQGGVERDRKTAIRTILMVTLLNPYVWLDTVVLIGSLSTVYGESGRVPFLLGSLTASFCWFAGIGFFAGKLAPYFEKPASWRVLDGFIAAVMFFTAGMLVFNFGLR</sequence>
<proteinExistence type="predicted"/>
<dbReference type="RefSeq" id="WP_132098626.1">
    <property type="nucleotide sequence ID" value="NZ_SMDA01000006.1"/>
</dbReference>
<evidence type="ECO:0000313" key="7">
    <source>
        <dbReference type="EMBL" id="TCW30781.1"/>
    </source>
</evidence>
<evidence type="ECO:0000256" key="5">
    <source>
        <dbReference type="ARBA" id="ARBA00023136"/>
    </source>
</evidence>
<name>A0ABY2CYU4_GULMO</name>
<feature type="transmembrane region" description="Helical" evidence="6">
    <location>
        <begin position="110"/>
        <end position="127"/>
    </location>
</feature>
<keyword evidence="5 6" id="KW-0472">Membrane</keyword>
<dbReference type="PANTHER" id="PTHR30086">
    <property type="entry name" value="ARGININE EXPORTER PROTEIN ARGO"/>
    <property type="match status" value="1"/>
</dbReference>
<keyword evidence="2" id="KW-1003">Cell membrane</keyword>
<evidence type="ECO:0000256" key="2">
    <source>
        <dbReference type="ARBA" id="ARBA00022475"/>
    </source>
</evidence>
<evidence type="ECO:0000256" key="1">
    <source>
        <dbReference type="ARBA" id="ARBA00004651"/>
    </source>
</evidence>
<evidence type="ECO:0000313" key="8">
    <source>
        <dbReference type="Proteomes" id="UP000294801"/>
    </source>
</evidence>
<dbReference type="Pfam" id="PF01810">
    <property type="entry name" value="LysE"/>
    <property type="match status" value="1"/>
</dbReference>
<dbReference type="PANTHER" id="PTHR30086:SF20">
    <property type="entry name" value="ARGININE EXPORTER PROTEIN ARGO-RELATED"/>
    <property type="match status" value="1"/>
</dbReference>
<evidence type="ECO:0000256" key="6">
    <source>
        <dbReference type="SAM" id="Phobius"/>
    </source>
</evidence>
<organism evidence="7 8">
    <name type="scientific">Gulbenkiania mobilis</name>
    <dbReference type="NCBI Taxonomy" id="397457"/>
    <lineage>
        <taxon>Bacteria</taxon>
        <taxon>Pseudomonadati</taxon>
        <taxon>Pseudomonadota</taxon>
        <taxon>Betaproteobacteria</taxon>
        <taxon>Neisseriales</taxon>
        <taxon>Chromobacteriaceae</taxon>
        <taxon>Gulbenkiania</taxon>
    </lineage>
</organism>
<protein>
    <submittedName>
        <fullName evidence="7">L-lysine exporter family protein LysE/ArgO</fullName>
    </submittedName>
</protein>
<keyword evidence="4 6" id="KW-1133">Transmembrane helix</keyword>
<feature type="transmembrane region" description="Helical" evidence="6">
    <location>
        <begin position="182"/>
        <end position="204"/>
    </location>
</feature>
<dbReference type="Proteomes" id="UP000294801">
    <property type="component" value="Unassembled WGS sequence"/>
</dbReference>
<feature type="transmembrane region" description="Helical" evidence="6">
    <location>
        <begin position="147"/>
        <end position="170"/>
    </location>
</feature>